<keyword evidence="4" id="KW-0378">Hydrolase</keyword>
<dbReference type="OMA" id="SDNFVKP"/>
<feature type="binding site" evidence="6">
    <location>
        <begin position="212"/>
        <end position="215"/>
    </location>
    <ligand>
        <name>substrate</name>
    </ligand>
</feature>
<evidence type="ECO:0000256" key="3">
    <source>
        <dbReference type="ARBA" id="ARBA00012922"/>
    </source>
</evidence>
<accession>A0A1Y2FB42</accession>
<dbReference type="PIRSF" id="PIRSF001221">
    <property type="entry name" value="Amidase_fungi"/>
    <property type="match status" value="1"/>
</dbReference>
<evidence type="ECO:0000259" key="7">
    <source>
        <dbReference type="Pfam" id="PF01425"/>
    </source>
</evidence>
<keyword evidence="9" id="KW-1185">Reference proteome</keyword>
<proteinExistence type="inferred from homology"/>
<feature type="active site" description="Charge relay system" evidence="5">
    <location>
        <position position="191"/>
    </location>
</feature>
<dbReference type="AlphaFoldDB" id="A0A1Y2FB42"/>
<dbReference type="Gene3D" id="3.90.1300.10">
    <property type="entry name" value="Amidase signature (AS) domain"/>
    <property type="match status" value="1"/>
</dbReference>
<dbReference type="EMBL" id="MCFI01000012">
    <property type="protein sequence ID" value="ORY80847.1"/>
    <property type="molecule type" value="Genomic_DNA"/>
</dbReference>
<gene>
    <name evidence="8" type="ORF">BCR37DRAFT_54415</name>
</gene>
<reference evidence="8 9" key="1">
    <citation type="submission" date="2016-07" db="EMBL/GenBank/DDBJ databases">
        <title>Pervasive Adenine N6-methylation of Active Genes in Fungi.</title>
        <authorList>
            <consortium name="DOE Joint Genome Institute"/>
            <person name="Mondo S.J."/>
            <person name="Dannebaum R.O."/>
            <person name="Kuo R.C."/>
            <person name="Labutti K."/>
            <person name="Haridas S."/>
            <person name="Kuo A."/>
            <person name="Salamov A."/>
            <person name="Ahrendt S.R."/>
            <person name="Lipzen A."/>
            <person name="Sullivan W."/>
            <person name="Andreopoulos W.B."/>
            <person name="Clum A."/>
            <person name="Lindquist E."/>
            <person name="Daum C."/>
            <person name="Ramamoorthy G.K."/>
            <person name="Gryganskyi A."/>
            <person name="Culley D."/>
            <person name="Magnuson J.K."/>
            <person name="James T.Y."/>
            <person name="O'Malley M.A."/>
            <person name="Stajich J.E."/>
            <person name="Spatafora J.W."/>
            <person name="Visel A."/>
            <person name="Grigoriev I.V."/>
        </authorList>
    </citation>
    <scope>NUCLEOTIDE SEQUENCE [LARGE SCALE GENOMIC DNA]</scope>
    <source>
        <strain evidence="8 9">12-1054</strain>
    </source>
</reference>
<evidence type="ECO:0000256" key="6">
    <source>
        <dbReference type="PIRSR" id="PIRSR001221-2"/>
    </source>
</evidence>
<protein>
    <recommendedName>
        <fullName evidence="3">amidase</fullName>
        <ecNumber evidence="3">3.5.1.4</ecNumber>
    </recommendedName>
</protein>
<feature type="binding site" evidence="6">
    <location>
        <position position="191"/>
    </location>
    <ligand>
        <name>substrate</name>
    </ligand>
</feature>
<dbReference type="GeneID" id="63788957"/>
<feature type="binding site" evidence="6">
    <location>
        <position position="165"/>
    </location>
    <ligand>
        <name>substrate</name>
    </ligand>
</feature>
<dbReference type="SUPFAM" id="SSF75304">
    <property type="entry name" value="Amidase signature (AS) enzymes"/>
    <property type="match status" value="1"/>
</dbReference>
<dbReference type="PANTHER" id="PTHR46072">
    <property type="entry name" value="AMIDASE-RELATED-RELATED"/>
    <property type="match status" value="1"/>
</dbReference>
<feature type="active site" description="Charge relay system" evidence="5">
    <location>
        <position position="116"/>
    </location>
</feature>
<sequence length="582" mass="63983">MGFEDIKLQKRKQKADAIAKVKAALPPARDKDVGIEATIVASAATDIIDKIKSGKWTCVQVTRAFTRQALQEDARLNFMTECLLSEALDRAAELDALFKKTGKVVGPLHGLPCSFKDQFNMVGFDSTTGISMFANKAATEDAVTVQLVKAAGGIVLFKTNVPQTMMTPECTNPLWGITGNPSNPLYTPGGSSGGEASSIMSNSSAIGFGTDIGGSLRFPMAFCGGYSLRPTEHRMPKLGVFDMFEEHEAPTIAAVCGPMAKTLGDLTFMYKFILEQEPWRLDQSVNQMPWRTLDAQKSYKFGYYSSDTYSIASPANVRAVEETVAALRAQGHTCTEIVPPGMAEATRLFVELTSVDGEKGMKKILGSDPREANVALSLTVPGLPLIVRKVLAMVVKYWYKDAQYPALFEALGAHNTEQVYKLTRERAHYKQRWLDEVWYSPDGDNATRSKAERQRTFDGLICPVFPVPAFKHTLSKDILPVAVSCFLFNLLDYSAGVVPVTTVDAKIDDHTNTQHAAKYTGSWRGVFHELMYKGFLGNEAVYNAKEMHGFNVPVQVVGQQFEEEKTLAMMKVVDDAVKAARK</sequence>
<dbReference type="Proteomes" id="UP000193685">
    <property type="component" value="Unassembled WGS sequence"/>
</dbReference>
<comment type="similarity">
    <text evidence="2">Belongs to the amidase family.</text>
</comment>
<dbReference type="EC" id="3.5.1.4" evidence="3"/>
<dbReference type="RefSeq" id="XP_040724492.1">
    <property type="nucleotide sequence ID" value="XM_040872358.1"/>
</dbReference>
<feature type="domain" description="Amidase" evidence="7">
    <location>
        <begin position="61"/>
        <end position="567"/>
    </location>
</feature>
<dbReference type="InterPro" id="IPR023631">
    <property type="entry name" value="Amidase_dom"/>
</dbReference>
<evidence type="ECO:0000313" key="8">
    <source>
        <dbReference type="EMBL" id="ORY80847.1"/>
    </source>
</evidence>
<comment type="caution">
    <text evidence="8">The sequence shown here is derived from an EMBL/GenBank/DDBJ whole genome shotgun (WGS) entry which is preliminary data.</text>
</comment>
<evidence type="ECO:0000256" key="4">
    <source>
        <dbReference type="ARBA" id="ARBA00022801"/>
    </source>
</evidence>
<dbReference type="OrthoDB" id="6428749at2759"/>
<comment type="catalytic activity">
    <reaction evidence="1">
        <text>a monocarboxylic acid amide + H2O = a monocarboxylate + NH4(+)</text>
        <dbReference type="Rhea" id="RHEA:12020"/>
        <dbReference type="ChEBI" id="CHEBI:15377"/>
        <dbReference type="ChEBI" id="CHEBI:28938"/>
        <dbReference type="ChEBI" id="CHEBI:35757"/>
        <dbReference type="ChEBI" id="CHEBI:83628"/>
        <dbReference type="EC" id="3.5.1.4"/>
    </reaction>
</comment>
<dbReference type="GO" id="GO:0004040">
    <property type="term" value="F:amidase activity"/>
    <property type="evidence" value="ECO:0007669"/>
    <property type="project" value="UniProtKB-EC"/>
</dbReference>
<organism evidence="8 9">
    <name type="scientific">Protomyces lactucae-debilis</name>
    <dbReference type="NCBI Taxonomy" id="2754530"/>
    <lineage>
        <taxon>Eukaryota</taxon>
        <taxon>Fungi</taxon>
        <taxon>Dikarya</taxon>
        <taxon>Ascomycota</taxon>
        <taxon>Taphrinomycotina</taxon>
        <taxon>Taphrinomycetes</taxon>
        <taxon>Taphrinales</taxon>
        <taxon>Protomycetaceae</taxon>
        <taxon>Protomyces</taxon>
    </lineage>
</organism>
<dbReference type="InterPro" id="IPR036928">
    <property type="entry name" value="AS_sf"/>
</dbReference>
<dbReference type="Pfam" id="PF01425">
    <property type="entry name" value="Amidase"/>
    <property type="match status" value="1"/>
</dbReference>
<evidence type="ECO:0000256" key="2">
    <source>
        <dbReference type="ARBA" id="ARBA00009199"/>
    </source>
</evidence>
<evidence type="ECO:0000256" key="1">
    <source>
        <dbReference type="ARBA" id="ARBA00001311"/>
    </source>
</evidence>
<dbReference type="STRING" id="56484.A0A1Y2FB42"/>
<dbReference type="FunFam" id="3.90.1300.10:FF:000003">
    <property type="entry name" value="Amidase signature enzyme"/>
    <property type="match status" value="1"/>
</dbReference>
<feature type="active site" description="Acyl-ester intermediate" evidence="5">
    <location>
        <position position="215"/>
    </location>
</feature>
<name>A0A1Y2FB42_PROLT</name>
<evidence type="ECO:0000313" key="9">
    <source>
        <dbReference type="Proteomes" id="UP000193685"/>
    </source>
</evidence>
<evidence type="ECO:0000256" key="5">
    <source>
        <dbReference type="PIRSR" id="PIRSR001221-1"/>
    </source>
</evidence>
<dbReference type="PANTHER" id="PTHR46072:SF10">
    <property type="entry name" value="ACETAMIDASE"/>
    <property type="match status" value="1"/>
</dbReference>